<keyword evidence="1" id="KW-0732">Signal</keyword>
<evidence type="ECO:0000313" key="6">
    <source>
        <dbReference type="EMBL" id="QHS98843.1"/>
    </source>
</evidence>
<evidence type="ECO:0000256" key="1">
    <source>
        <dbReference type="ARBA" id="ARBA00022729"/>
    </source>
</evidence>
<dbReference type="Pfam" id="PF19028">
    <property type="entry name" value="TSP1_spondin"/>
    <property type="match status" value="1"/>
</dbReference>
<keyword evidence="3" id="KW-0325">Glycoprotein</keyword>
<evidence type="ECO:0000259" key="5">
    <source>
        <dbReference type="Pfam" id="PF19028"/>
    </source>
</evidence>
<dbReference type="PANTHER" id="PTHR20920:SF5">
    <property type="entry name" value="SMB DOMAIN-CONTAINING PROTEIN"/>
    <property type="match status" value="1"/>
</dbReference>
<organism evidence="6">
    <name type="scientific">viral metagenome</name>
    <dbReference type="NCBI Taxonomy" id="1070528"/>
    <lineage>
        <taxon>unclassified sequences</taxon>
        <taxon>metagenomes</taxon>
        <taxon>organismal metagenomes</taxon>
    </lineage>
</organism>
<dbReference type="SUPFAM" id="SSF82895">
    <property type="entry name" value="TSP-1 type 1 repeat"/>
    <property type="match status" value="1"/>
</dbReference>
<dbReference type="Pfam" id="PF00754">
    <property type="entry name" value="F5_F8_type_C"/>
    <property type="match status" value="1"/>
</dbReference>
<keyword evidence="2" id="KW-1015">Disulfide bond</keyword>
<dbReference type="InterPro" id="IPR000421">
    <property type="entry name" value="FA58C"/>
</dbReference>
<dbReference type="InterPro" id="IPR008979">
    <property type="entry name" value="Galactose-bd-like_sf"/>
</dbReference>
<evidence type="ECO:0008006" key="7">
    <source>
        <dbReference type="Google" id="ProtNLM"/>
    </source>
</evidence>
<protein>
    <recommendedName>
        <fullName evidence="7">F5/8 type C domain-containing protein</fullName>
    </recommendedName>
</protein>
<reference evidence="6" key="1">
    <citation type="journal article" date="2020" name="Nature">
        <title>Giant virus diversity and host interactions through global metagenomics.</title>
        <authorList>
            <person name="Schulz F."/>
            <person name="Roux S."/>
            <person name="Paez-Espino D."/>
            <person name="Jungbluth S."/>
            <person name="Walsh D.A."/>
            <person name="Denef V.J."/>
            <person name="McMahon K.D."/>
            <person name="Konstantinidis K.T."/>
            <person name="Eloe-Fadrosh E.A."/>
            <person name="Kyrpides N.C."/>
            <person name="Woyke T."/>
        </authorList>
    </citation>
    <scope>NUCLEOTIDE SEQUENCE</scope>
    <source>
        <strain evidence="6">GVMAG-M-3300020185-18</strain>
    </source>
</reference>
<dbReference type="SMART" id="SM00209">
    <property type="entry name" value="TSP1"/>
    <property type="match status" value="1"/>
</dbReference>
<dbReference type="Gene3D" id="2.60.120.260">
    <property type="entry name" value="Galactose-binding domain-like"/>
    <property type="match status" value="1"/>
</dbReference>
<dbReference type="InterPro" id="IPR000884">
    <property type="entry name" value="TSP1_rpt"/>
</dbReference>
<dbReference type="Gene3D" id="2.20.100.10">
    <property type="entry name" value="Thrombospondin type-1 (TSP1) repeat"/>
    <property type="match status" value="1"/>
</dbReference>
<dbReference type="PANTHER" id="PTHR20920">
    <property type="entry name" value="RPE-SPONDIN"/>
    <property type="match status" value="1"/>
</dbReference>
<dbReference type="PROSITE" id="PS50092">
    <property type="entry name" value="TSP1"/>
    <property type="match status" value="1"/>
</dbReference>
<proteinExistence type="predicted"/>
<feature type="domain" description="F5/8 type C" evidence="4">
    <location>
        <begin position="671"/>
        <end position="754"/>
    </location>
</feature>
<dbReference type="SUPFAM" id="SSF49785">
    <property type="entry name" value="Galactose-binding domain-like"/>
    <property type="match status" value="1"/>
</dbReference>
<dbReference type="FunFam" id="2.20.100.10:FF:000019">
    <property type="entry name" value="Thrombospondin type 1 domain containing 7A"/>
    <property type="match status" value="1"/>
</dbReference>
<dbReference type="AlphaFoldDB" id="A0A6C0C5N4"/>
<sequence>MILFSLALIASIFLIGMIYNKLKHEENILMNFQVVKEGLDNSINKQFNMMGERQSYYGIRSEEPGTGMIVTKPGINKWLKYNQLKDKETKKVVRGGSGQALGKLNKYVPKVTIDASKVDGKVFDCGSLESCDDLNGVNCGYCFTTNTFSYGDKNGPKTNACPKTDSGLNAWSMEAGACKKIKERATCSAVKDCGDMMGDAALMCGYCPTTGKIMPKKKQGGKNVPKYSEDMCPGSWGLLDADKCLSFATDNPCVTPNWETGPHSEECVKKLFKNSKCTKQPPIGKPYSWWTSLSWNYKKLGNYFLDTFNASLSNDYDVAKHNNIKCYGNTSRLKSCDNKYMKNSGGLRHHPKECYEKKYTKAGCTEKGDGWKDIQNNLHLEILRGRRKKHLFGINANNDNYTAKFKKLSEDALTSNDYSTKKKAAMECYGEIPPPPPPVKVGDLIAMYVNLENSEVGSKYWMQTKCEFQGIITKEIDSNYCNVMWINIKNRNGSEKFERKDASMEQQKQYFGWPNIPPGLYSDLVVGRVPKSKLKMRKGCLKVKSECKPSCNDIVNNVVFKYPKPRDCIVSQWGEWSKCSRKCGGGSQVKTRDILYHPRRGGQACPELQTTQVCNTQTCTNPNFKQTLNIDGTIGRYVRIEGYNQYLHIQELEVYDDSNKNIALGIKYPAIKQSSKGWGGGVNYITNGDKRWRRWPNSNHTKYSGKQWIELDLGGNYRITKIIVYNRPDCCRGRLNKAKMFIMDNSKKMASKKLSLNSARTQTYYTTDWQLGTEKPGKFVTLTSSKYGCPKQTFRKTGSYYKGPNRNLMLRGNTFYCCTNTWCSGRRGGWFSRFNKNSNFLKYN</sequence>
<evidence type="ECO:0000256" key="2">
    <source>
        <dbReference type="ARBA" id="ARBA00023157"/>
    </source>
</evidence>
<evidence type="ECO:0000259" key="4">
    <source>
        <dbReference type="Pfam" id="PF00754"/>
    </source>
</evidence>
<feature type="domain" description="Spondin-like TSP1" evidence="5">
    <location>
        <begin position="568"/>
        <end position="619"/>
    </location>
</feature>
<dbReference type="InterPro" id="IPR039942">
    <property type="entry name" value="SBSPO"/>
</dbReference>
<accession>A0A6C0C5N4</accession>
<dbReference type="InterPro" id="IPR036383">
    <property type="entry name" value="TSP1_rpt_sf"/>
</dbReference>
<dbReference type="InterPro" id="IPR044004">
    <property type="entry name" value="TSP1_spondin_dom"/>
</dbReference>
<dbReference type="EMBL" id="MN739325">
    <property type="protein sequence ID" value="QHS98843.1"/>
    <property type="molecule type" value="Genomic_DNA"/>
</dbReference>
<evidence type="ECO:0000256" key="3">
    <source>
        <dbReference type="ARBA" id="ARBA00023180"/>
    </source>
</evidence>
<name>A0A6C0C5N4_9ZZZZ</name>